<dbReference type="CDD" id="cd11537">
    <property type="entry name" value="NTP-PPase_RS21-C6_like"/>
    <property type="match status" value="1"/>
</dbReference>
<dbReference type="STRING" id="272569.rrnAC2324"/>
<evidence type="ECO:0008006" key="3">
    <source>
        <dbReference type="Google" id="ProtNLM"/>
    </source>
</evidence>
<dbReference type="PaxDb" id="272569-rrnAC2324"/>
<dbReference type="HOGENOM" id="CLU_110454_2_1_2"/>
<dbReference type="eggNOG" id="arCOG01084">
    <property type="taxonomic scope" value="Archaea"/>
</dbReference>
<evidence type="ECO:0000313" key="2">
    <source>
        <dbReference type="Proteomes" id="UP000001169"/>
    </source>
</evidence>
<keyword evidence="2" id="KW-1185">Reference proteome</keyword>
<dbReference type="SUPFAM" id="SSF101386">
    <property type="entry name" value="all-alpha NTP pyrophosphatases"/>
    <property type="match status" value="1"/>
</dbReference>
<dbReference type="InterPro" id="IPR052555">
    <property type="entry name" value="dCTP_Pyrophosphatase"/>
</dbReference>
<dbReference type="AlphaFoldDB" id="Q5V005"/>
<organism evidence="1 2">
    <name type="scientific">Haloarcula marismortui (strain ATCC 43049 / DSM 3752 / JCM 8966 / VKM B-1809)</name>
    <name type="common">Halobacterium marismortui</name>
    <dbReference type="NCBI Taxonomy" id="272569"/>
    <lineage>
        <taxon>Archaea</taxon>
        <taxon>Methanobacteriati</taxon>
        <taxon>Methanobacteriota</taxon>
        <taxon>Stenosarchaea group</taxon>
        <taxon>Halobacteria</taxon>
        <taxon>Halobacteriales</taxon>
        <taxon>Haloarculaceae</taxon>
        <taxon>Haloarcula</taxon>
    </lineage>
</organism>
<name>Q5V005_HALMA</name>
<reference evidence="1 2" key="1">
    <citation type="journal article" date="2004" name="Genome Res.">
        <title>Genome sequence of Haloarcula marismortui: a halophilic archaeon from the Dead Sea.</title>
        <authorList>
            <person name="Baliga N.S."/>
            <person name="Bonneau R."/>
            <person name="Facciotti M.T."/>
            <person name="Pan M."/>
            <person name="Glusman G."/>
            <person name="Deutsch E.W."/>
            <person name="Shannon P."/>
            <person name="Chiu Y."/>
            <person name="Weng R.S."/>
            <person name="Gan R.R."/>
            <person name="Hung P."/>
            <person name="Date S.V."/>
            <person name="Marcotte E."/>
            <person name="Hood L."/>
            <person name="Ng W.V."/>
        </authorList>
    </citation>
    <scope>NUCLEOTIDE SEQUENCE [LARGE SCALE GENOMIC DNA]</scope>
    <source>
        <strain evidence="2">ATCC 43049 / DSM 3752 / JCM 8966 / VKM B-1809</strain>
    </source>
</reference>
<dbReference type="GO" id="GO:0009143">
    <property type="term" value="P:nucleoside triphosphate catabolic process"/>
    <property type="evidence" value="ECO:0007669"/>
    <property type="project" value="InterPro"/>
</dbReference>
<dbReference type="GO" id="GO:0047429">
    <property type="term" value="F:nucleoside triphosphate diphosphatase activity"/>
    <property type="evidence" value="ECO:0007669"/>
    <property type="project" value="InterPro"/>
</dbReference>
<sequence>MYFIRPVGDMEFDDLNKEIREFCEKRNWSQYHSPKDLAIGLSTESNELLDIFRFKSQSEQLEMISNPDRQSEVEDELADVLFFLLRFADLHDIDLEDALEKKIEKNRERYPKEEYESSNRKYNE</sequence>
<dbReference type="PATRIC" id="fig|272569.17.peg.2947"/>
<evidence type="ECO:0000313" key="1">
    <source>
        <dbReference type="EMBL" id="AAV47148.1"/>
    </source>
</evidence>
<accession>Q5V005</accession>
<dbReference type="EMBL" id="AY596297">
    <property type="protein sequence ID" value="AAV47148.1"/>
    <property type="molecule type" value="Genomic_DNA"/>
</dbReference>
<gene>
    <name evidence="1" type="ordered locus">rrnAC2324</name>
</gene>
<dbReference type="Proteomes" id="UP000001169">
    <property type="component" value="Chromosome I"/>
</dbReference>
<dbReference type="KEGG" id="hma:rrnAC2324"/>
<dbReference type="Pfam" id="PF12643">
    <property type="entry name" value="MazG-like"/>
    <property type="match status" value="1"/>
</dbReference>
<proteinExistence type="predicted"/>
<dbReference type="PANTHER" id="PTHR46523">
    <property type="entry name" value="DCTP PYROPHOSPHATASE 1"/>
    <property type="match status" value="1"/>
</dbReference>
<dbReference type="InterPro" id="IPR025984">
    <property type="entry name" value="DCTPP"/>
</dbReference>
<dbReference type="EnsemblBacteria" id="AAV47148">
    <property type="protein sequence ID" value="AAV47148"/>
    <property type="gene ID" value="rrnAC2324"/>
</dbReference>
<dbReference type="PANTHER" id="PTHR46523:SF1">
    <property type="entry name" value="DCTP PYROPHOSPHATASE 1"/>
    <property type="match status" value="1"/>
</dbReference>
<dbReference type="Gene3D" id="1.10.287.1080">
    <property type="entry name" value="MazG-like"/>
    <property type="match status" value="1"/>
</dbReference>
<dbReference type="PIRSF" id="PIRSF029826">
    <property type="entry name" value="UCP029826_pph"/>
    <property type="match status" value="1"/>
</dbReference>
<protein>
    <recommendedName>
        <fullName evidence="3">Nucleotide pyrophosphohydrolase</fullName>
    </recommendedName>
</protein>